<comment type="caution">
    <text evidence="1">The sequence shown here is derived from an EMBL/GenBank/DDBJ whole genome shotgun (WGS) entry which is preliminary data.</text>
</comment>
<gene>
    <name evidence="1" type="ORF">J8F10_07475</name>
</gene>
<dbReference type="EMBL" id="JAGKQQ010000001">
    <property type="protein sequence ID" value="MBP3955119.1"/>
    <property type="molecule type" value="Genomic_DNA"/>
</dbReference>
<dbReference type="NCBIfam" id="TIGR03000">
    <property type="entry name" value="plancto_dom_1"/>
    <property type="match status" value="1"/>
</dbReference>
<keyword evidence="2" id="KW-1185">Reference proteome</keyword>
<organism evidence="1 2">
    <name type="scientific">Gemmata palustris</name>
    <dbReference type="NCBI Taxonomy" id="2822762"/>
    <lineage>
        <taxon>Bacteria</taxon>
        <taxon>Pseudomonadati</taxon>
        <taxon>Planctomycetota</taxon>
        <taxon>Planctomycetia</taxon>
        <taxon>Gemmatales</taxon>
        <taxon>Gemmataceae</taxon>
        <taxon>Gemmata</taxon>
    </lineage>
</organism>
<protein>
    <submittedName>
        <fullName evidence="1">TIGR03000 domain-containing protein</fullName>
    </submittedName>
</protein>
<evidence type="ECO:0000313" key="2">
    <source>
        <dbReference type="Proteomes" id="UP000676565"/>
    </source>
</evidence>
<name>A0ABS5BN24_9BACT</name>
<reference evidence="1 2" key="1">
    <citation type="submission" date="2021-04" db="EMBL/GenBank/DDBJ databases">
        <authorList>
            <person name="Ivanova A."/>
        </authorList>
    </citation>
    <scope>NUCLEOTIDE SEQUENCE [LARGE SCALE GENOMIC DNA]</scope>
    <source>
        <strain evidence="1 2">G18</strain>
    </source>
</reference>
<dbReference type="InterPro" id="IPR017460">
    <property type="entry name" value="CHP03000_planctomycetes"/>
</dbReference>
<evidence type="ECO:0000313" key="1">
    <source>
        <dbReference type="EMBL" id="MBP3955119.1"/>
    </source>
</evidence>
<dbReference type="Proteomes" id="UP000676565">
    <property type="component" value="Unassembled WGS sequence"/>
</dbReference>
<accession>A0ABS5BN24</accession>
<proteinExistence type="predicted"/>
<dbReference type="RefSeq" id="WP_210653214.1">
    <property type="nucleotide sequence ID" value="NZ_JAGKQQ010000001.1"/>
</dbReference>
<sequence length="271" mass="27630">MYSIVMLTAMSAGADVTPPAKPAAVVPLATGCCGAVSVGCYGSCYGSSCHGSCHGGSFAGVRSSGFLGHRTSCTGYSCFGSCNGYAHYASCYGSCRGCSGAFQYGSSWGPPIGMPPYTLHGYNSGASPVWGPGYPTTNLTDPHAVYGTITNPNAPANPNRPPVMTVPVAPAPKPGSDGQPMGANLKFTLPADAKLFVDGKPAAGAGPERHFYTPPLAVGQKFFYEVKAEIMVDGKLVVEEKKIIVEAGANLTETFPKLVAAAGTNGTVAGK</sequence>